<dbReference type="EMBL" id="DMAN01000227">
    <property type="protein sequence ID" value="HAE27551.1"/>
    <property type="molecule type" value="Genomic_DNA"/>
</dbReference>
<evidence type="ECO:0000313" key="2">
    <source>
        <dbReference type="EMBL" id="HAE27551.1"/>
    </source>
</evidence>
<gene>
    <name evidence="2" type="ORF">DCG58_10350</name>
</gene>
<keyword evidence="1" id="KW-0472">Membrane</keyword>
<name>A0A3B9GYM4_9PROT</name>
<protein>
    <submittedName>
        <fullName evidence="2">Uncharacterized protein</fullName>
    </submittedName>
</protein>
<reference evidence="2 3" key="1">
    <citation type="journal article" date="2018" name="Nat. Biotechnol.">
        <title>A standardized bacterial taxonomy based on genome phylogeny substantially revises the tree of life.</title>
        <authorList>
            <person name="Parks D.H."/>
            <person name="Chuvochina M."/>
            <person name="Waite D.W."/>
            <person name="Rinke C."/>
            <person name="Skarshewski A."/>
            <person name="Chaumeil P.A."/>
            <person name="Hugenholtz P."/>
        </authorList>
    </citation>
    <scope>NUCLEOTIDE SEQUENCE [LARGE SCALE GENOMIC DNA]</scope>
    <source>
        <strain evidence="2">UBA8733</strain>
    </source>
</reference>
<sequence>GGAAGYASATMLQLGLPLSVGAGVLTTAVLSQIHVLVSNGSSKREIDARMQAIEKENRDAERRMDVVE</sequence>
<evidence type="ECO:0000256" key="1">
    <source>
        <dbReference type="SAM" id="Phobius"/>
    </source>
</evidence>
<organism evidence="2 3">
    <name type="scientific">Hyphomonas adhaerens</name>
    <dbReference type="NCBI Taxonomy" id="81029"/>
    <lineage>
        <taxon>Bacteria</taxon>
        <taxon>Pseudomonadati</taxon>
        <taxon>Pseudomonadota</taxon>
        <taxon>Alphaproteobacteria</taxon>
        <taxon>Hyphomonadales</taxon>
        <taxon>Hyphomonadaceae</taxon>
        <taxon>Hyphomonas</taxon>
    </lineage>
</organism>
<dbReference type="AlphaFoldDB" id="A0A3B9GYM4"/>
<keyword evidence="1" id="KW-0812">Transmembrane</keyword>
<feature type="transmembrane region" description="Helical" evidence="1">
    <location>
        <begin position="16"/>
        <end position="37"/>
    </location>
</feature>
<feature type="non-terminal residue" evidence="2">
    <location>
        <position position="1"/>
    </location>
</feature>
<dbReference type="Proteomes" id="UP000259610">
    <property type="component" value="Unassembled WGS sequence"/>
</dbReference>
<proteinExistence type="predicted"/>
<keyword evidence="1" id="KW-1133">Transmembrane helix</keyword>
<evidence type="ECO:0000313" key="3">
    <source>
        <dbReference type="Proteomes" id="UP000259610"/>
    </source>
</evidence>
<accession>A0A3B9GYM4</accession>
<feature type="non-terminal residue" evidence="2">
    <location>
        <position position="68"/>
    </location>
</feature>
<comment type="caution">
    <text evidence="2">The sequence shown here is derived from an EMBL/GenBank/DDBJ whole genome shotgun (WGS) entry which is preliminary data.</text>
</comment>